<evidence type="ECO:0000313" key="10">
    <source>
        <dbReference type="Proteomes" id="UP000814172"/>
    </source>
</evidence>
<evidence type="ECO:0000256" key="7">
    <source>
        <dbReference type="ARBA" id="ARBA00048696"/>
    </source>
</evidence>
<evidence type="ECO:0000256" key="2">
    <source>
        <dbReference type="ARBA" id="ARBA00022695"/>
    </source>
</evidence>
<dbReference type="PANTHER" id="PTHR39560">
    <property type="entry name" value="PROTEIN ADENYLYLTRANSFERASE FIC-RELATED"/>
    <property type="match status" value="1"/>
</dbReference>
<dbReference type="AlphaFoldDB" id="A0AAP6YIQ2"/>
<protein>
    <recommendedName>
        <fullName evidence="5">protein adenylyltransferase</fullName>
        <ecNumber evidence="5">2.7.7.108</ecNumber>
    </recommendedName>
</protein>
<keyword evidence="2" id="KW-0548">Nucleotidyltransferase</keyword>
<comment type="catalytic activity">
    <reaction evidence="7">
        <text>L-tyrosyl-[protein] + ATP = O-(5'-adenylyl)-L-tyrosyl-[protein] + diphosphate</text>
        <dbReference type="Rhea" id="RHEA:54288"/>
        <dbReference type="Rhea" id="RHEA-COMP:10136"/>
        <dbReference type="Rhea" id="RHEA-COMP:13846"/>
        <dbReference type="ChEBI" id="CHEBI:30616"/>
        <dbReference type="ChEBI" id="CHEBI:33019"/>
        <dbReference type="ChEBI" id="CHEBI:46858"/>
        <dbReference type="ChEBI" id="CHEBI:83624"/>
        <dbReference type="EC" id="2.7.7.108"/>
    </reaction>
</comment>
<dbReference type="GO" id="GO:0070733">
    <property type="term" value="F:AMPylase activity"/>
    <property type="evidence" value="ECO:0007669"/>
    <property type="project" value="UniProtKB-EC"/>
</dbReference>
<keyword evidence="1" id="KW-0808">Transferase</keyword>
<comment type="catalytic activity">
    <reaction evidence="6">
        <text>L-threonyl-[protein] + ATP = 3-O-(5'-adenylyl)-L-threonyl-[protein] + diphosphate</text>
        <dbReference type="Rhea" id="RHEA:54292"/>
        <dbReference type="Rhea" id="RHEA-COMP:11060"/>
        <dbReference type="Rhea" id="RHEA-COMP:13847"/>
        <dbReference type="ChEBI" id="CHEBI:30013"/>
        <dbReference type="ChEBI" id="CHEBI:30616"/>
        <dbReference type="ChEBI" id="CHEBI:33019"/>
        <dbReference type="ChEBI" id="CHEBI:138113"/>
        <dbReference type="EC" id="2.7.7.108"/>
    </reaction>
</comment>
<keyword evidence="3" id="KW-0547">Nucleotide-binding</keyword>
<dbReference type="PROSITE" id="PS51459">
    <property type="entry name" value="FIDO"/>
    <property type="match status" value="1"/>
</dbReference>
<dbReference type="EC" id="2.7.7.108" evidence="5"/>
<organism evidence="9 10">
    <name type="scientific">Pseudomonas proteolytica</name>
    <dbReference type="NCBI Taxonomy" id="219574"/>
    <lineage>
        <taxon>Bacteria</taxon>
        <taxon>Pseudomonadati</taxon>
        <taxon>Pseudomonadota</taxon>
        <taxon>Gammaproteobacteria</taxon>
        <taxon>Pseudomonadales</taxon>
        <taxon>Pseudomonadaceae</taxon>
        <taxon>Pseudomonas</taxon>
    </lineage>
</organism>
<keyword evidence="10" id="KW-1185">Reference proteome</keyword>
<sequence>MSNDKYGVDQDPYCYPGTATLKNLLDLHEEDDLNEAERYLTEAAAERLEFTEPPYSLDTLKHIHRTLFSTIYSWAGEIRTVKISKGRNQFCIPDRIEPEAAREFRKIQANAWFEGYSRDLLVKAVAESYGTLNVAHPFREGNGRAQRILFEWIIVNVGYEINWWEVDKQEWVEANHQSFHGDDNPLITIFDRCIGLPIMEDNAHLIPSQNTD</sequence>
<dbReference type="InterPro" id="IPR036597">
    <property type="entry name" value="Fido-like_dom_sf"/>
</dbReference>
<dbReference type="InterPro" id="IPR003812">
    <property type="entry name" value="Fido"/>
</dbReference>
<dbReference type="Gene3D" id="1.10.3290.10">
    <property type="entry name" value="Fido-like domain"/>
    <property type="match status" value="1"/>
</dbReference>
<evidence type="ECO:0000259" key="8">
    <source>
        <dbReference type="PROSITE" id="PS51459"/>
    </source>
</evidence>
<accession>A0AAP6YIQ2</accession>
<dbReference type="PANTHER" id="PTHR39560:SF1">
    <property type="entry name" value="PROTEIN ADENYLYLTRANSFERASE FIC-RELATED"/>
    <property type="match status" value="1"/>
</dbReference>
<evidence type="ECO:0000256" key="3">
    <source>
        <dbReference type="ARBA" id="ARBA00022741"/>
    </source>
</evidence>
<dbReference type="Proteomes" id="UP000814172">
    <property type="component" value="Unassembled WGS sequence"/>
</dbReference>
<dbReference type="SUPFAM" id="SSF140931">
    <property type="entry name" value="Fic-like"/>
    <property type="match status" value="1"/>
</dbReference>
<evidence type="ECO:0000256" key="4">
    <source>
        <dbReference type="ARBA" id="ARBA00022840"/>
    </source>
</evidence>
<evidence type="ECO:0000256" key="6">
    <source>
        <dbReference type="ARBA" id="ARBA00047939"/>
    </source>
</evidence>
<evidence type="ECO:0000256" key="5">
    <source>
        <dbReference type="ARBA" id="ARBA00034531"/>
    </source>
</evidence>
<dbReference type="GO" id="GO:0051302">
    <property type="term" value="P:regulation of cell division"/>
    <property type="evidence" value="ECO:0007669"/>
    <property type="project" value="TreeGrafter"/>
</dbReference>
<feature type="domain" description="Fido" evidence="8">
    <location>
        <begin position="55"/>
        <end position="192"/>
    </location>
</feature>
<proteinExistence type="predicted"/>
<reference evidence="9 10" key="1">
    <citation type="submission" date="2019-11" db="EMBL/GenBank/DDBJ databases">
        <title>Epiphytic Pseudomonas syringae from cherry orchards.</title>
        <authorList>
            <person name="Hulin M.T."/>
        </authorList>
    </citation>
    <scope>NUCLEOTIDE SEQUENCE [LARGE SCALE GENOMIC DNA]</scope>
    <source>
        <strain evidence="9 10">PA-6-9F</strain>
    </source>
</reference>
<dbReference type="GO" id="GO:0005524">
    <property type="term" value="F:ATP binding"/>
    <property type="evidence" value="ECO:0007669"/>
    <property type="project" value="UniProtKB-KW"/>
</dbReference>
<dbReference type="Pfam" id="PF02661">
    <property type="entry name" value="Fic"/>
    <property type="match status" value="1"/>
</dbReference>
<evidence type="ECO:0000313" key="9">
    <source>
        <dbReference type="EMBL" id="MCF5061190.1"/>
    </source>
</evidence>
<comment type="caution">
    <text evidence="9">The sequence shown here is derived from an EMBL/GenBank/DDBJ whole genome shotgun (WGS) entry which is preliminary data.</text>
</comment>
<dbReference type="RefSeq" id="WP_070995036.1">
    <property type="nucleotide sequence ID" value="NZ_CAXAQB010000001.1"/>
</dbReference>
<keyword evidence="4" id="KW-0067">ATP-binding</keyword>
<dbReference type="EMBL" id="WKEW01000238">
    <property type="protein sequence ID" value="MCF5061190.1"/>
    <property type="molecule type" value="Genomic_DNA"/>
</dbReference>
<evidence type="ECO:0000256" key="1">
    <source>
        <dbReference type="ARBA" id="ARBA00022679"/>
    </source>
</evidence>
<name>A0AAP6YIQ2_9PSED</name>
<gene>
    <name evidence="9" type="ORF">GIW75_30140</name>
</gene>